<proteinExistence type="predicted"/>
<dbReference type="RefSeq" id="WP_027313033.1">
    <property type="nucleotide sequence ID" value="NZ_JAUESS010000014.1"/>
</dbReference>
<comment type="caution">
    <text evidence="1">The sequence shown here is derived from an EMBL/GenBank/DDBJ whole genome shotgun (WGS) entry which is preliminary data.</text>
</comment>
<organism evidence="1 2">
    <name type="scientific">Balneatrix alpica</name>
    <dbReference type="NCBI Taxonomy" id="75684"/>
    <lineage>
        <taxon>Bacteria</taxon>
        <taxon>Pseudomonadati</taxon>
        <taxon>Pseudomonadota</taxon>
        <taxon>Gammaproteobacteria</taxon>
        <taxon>Oceanospirillales</taxon>
        <taxon>Balneatrichaceae</taxon>
        <taxon>Balneatrix</taxon>
    </lineage>
</organism>
<evidence type="ECO:0000313" key="2">
    <source>
        <dbReference type="Proteomes" id="UP001589628"/>
    </source>
</evidence>
<keyword evidence="2" id="KW-1185">Reference proteome</keyword>
<evidence type="ECO:0000313" key="1">
    <source>
        <dbReference type="EMBL" id="MFB9885403.1"/>
    </source>
</evidence>
<reference evidence="1 2" key="1">
    <citation type="submission" date="2024-09" db="EMBL/GenBank/DDBJ databases">
        <authorList>
            <person name="Sun Q."/>
            <person name="Mori K."/>
        </authorList>
    </citation>
    <scope>NUCLEOTIDE SEQUENCE [LARGE SCALE GENOMIC DNA]</scope>
    <source>
        <strain evidence="1 2">ATCC 51285</strain>
    </source>
</reference>
<dbReference type="EMBL" id="JBHLZN010000001">
    <property type="protein sequence ID" value="MFB9885403.1"/>
    <property type="molecule type" value="Genomic_DNA"/>
</dbReference>
<sequence length="216" mass="24367">MNLDATTRNALVNAFWTQVQNTISWVTERAGSVHVHVEDILLGYERLLKQIDENLTLQVGRAHAQAPVELVIGCDGYAESIASVMSLVQAAPSMQGVHIRAFHERLDEVPGVVETLDEEPLALSTLWFHLSRTDELHLSIFLEEFQGLESDTRVEAVMYYLDALIGEFDLMTRVATLNWYVLPEDPLDFGLKPLSELRTEFDRIRASVRPLGVVLH</sequence>
<gene>
    <name evidence="1" type="ORF">ACFFLH_03120</name>
</gene>
<dbReference type="Proteomes" id="UP001589628">
    <property type="component" value="Unassembled WGS sequence"/>
</dbReference>
<accession>A0ABV5Z9U0</accession>
<protein>
    <submittedName>
        <fullName evidence="1">Uncharacterized protein</fullName>
    </submittedName>
</protein>
<name>A0ABV5Z9U0_9GAMM</name>